<comment type="cofactor">
    <cofactor evidence="6">
        <name>FMN</name>
        <dbReference type="ChEBI" id="CHEBI:58210"/>
    </cofactor>
</comment>
<evidence type="ECO:0000256" key="3">
    <source>
        <dbReference type="ARBA" id="ARBA00022630"/>
    </source>
</evidence>
<dbReference type="GO" id="GO:0022900">
    <property type="term" value="P:electron transport chain"/>
    <property type="evidence" value="ECO:0007669"/>
    <property type="project" value="UniProtKB-UniRule"/>
</dbReference>
<keyword evidence="4 6" id="KW-0288">FMN</keyword>
<dbReference type="RefSeq" id="WP_162370677.1">
    <property type="nucleotide sequence ID" value="NZ_JAAEEH010000024.1"/>
</dbReference>
<dbReference type="EC" id="7.-.-.-" evidence="6"/>
<keyword evidence="6 7" id="KW-0472">Membrane</keyword>
<dbReference type="Pfam" id="PF04205">
    <property type="entry name" value="FMN_bind"/>
    <property type="match status" value="1"/>
</dbReference>
<proteinExistence type="inferred from homology"/>
<dbReference type="PANTHER" id="PTHR36118">
    <property type="entry name" value="ION-TRANSLOCATING OXIDOREDUCTASE COMPLEX SUBUNIT G"/>
    <property type="match status" value="1"/>
</dbReference>
<comment type="caution">
    <text evidence="9">The sequence shown here is derived from an EMBL/GenBank/DDBJ whole genome shotgun (WGS) entry which is preliminary data.</text>
</comment>
<keyword evidence="6 7" id="KW-1133">Transmembrane helix</keyword>
<evidence type="ECO:0000256" key="4">
    <source>
        <dbReference type="ARBA" id="ARBA00022643"/>
    </source>
</evidence>
<keyword evidence="3 6" id="KW-0285">Flavoprotein</keyword>
<dbReference type="PIRSF" id="PIRSF006091">
    <property type="entry name" value="E_trnsport_RnfG"/>
    <property type="match status" value="1"/>
</dbReference>
<dbReference type="Proteomes" id="UP000461585">
    <property type="component" value="Unassembled WGS sequence"/>
</dbReference>
<gene>
    <name evidence="6" type="primary">rnfG</name>
    <name evidence="9" type="ORF">GXN74_09405</name>
</gene>
<comment type="function">
    <text evidence="6">Part of a membrane-bound complex that couples electron transfer with translocation of ions across the membrane.</text>
</comment>
<name>A0A7X5HWM4_9FIRM</name>
<dbReference type="AlphaFoldDB" id="A0A7X5HWM4"/>
<protein>
    <recommendedName>
        <fullName evidence="6">Ion-translocating oxidoreductase complex subunit G</fullName>
        <ecNumber evidence="6">7.-.-.-</ecNumber>
    </recommendedName>
    <alternativeName>
        <fullName evidence="6">Rnf electron transport complex subunit G</fullName>
    </alternativeName>
</protein>
<organism evidence="9 10">
    <name type="scientific">Anaerotalea alkaliphila</name>
    <dbReference type="NCBI Taxonomy" id="2662126"/>
    <lineage>
        <taxon>Bacteria</taxon>
        <taxon>Bacillati</taxon>
        <taxon>Bacillota</taxon>
        <taxon>Clostridia</taxon>
        <taxon>Eubacteriales</taxon>
        <taxon>Anaerotalea</taxon>
    </lineage>
</organism>
<keyword evidence="6 7" id="KW-0812">Transmembrane</keyword>
<keyword evidence="10" id="KW-1185">Reference proteome</keyword>
<dbReference type="GO" id="GO:0010181">
    <property type="term" value="F:FMN binding"/>
    <property type="evidence" value="ECO:0007669"/>
    <property type="project" value="InterPro"/>
</dbReference>
<keyword evidence="5 6" id="KW-0249">Electron transport</keyword>
<evidence type="ECO:0000256" key="6">
    <source>
        <dbReference type="HAMAP-Rule" id="MF_00479"/>
    </source>
</evidence>
<feature type="domain" description="FMN-binding" evidence="8">
    <location>
        <begin position="97"/>
        <end position="186"/>
    </location>
</feature>
<comment type="subcellular location">
    <subcellularLocation>
        <location evidence="6">Cell membrane</location>
        <topology evidence="6">Single-pass membrane protein</topology>
    </subcellularLocation>
</comment>
<feature type="transmembrane region" description="Helical" evidence="7">
    <location>
        <begin position="12"/>
        <end position="32"/>
    </location>
</feature>
<dbReference type="EMBL" id="JAAEEH010000024">
    <property type="protein sequence ID" value="NDL67956.1"/>
    <property type="molecule type" value="Genomic_DNA"/>
</dbReference>
<keyword evidence="2 6" id="KW-0597">Phosphoprotein</keyword>
<dbReference type="NCBIfam" id="TIGR01947">
    <property type="entry name" value="rnfG"/>
    <property type="match status" value="1"/>
</dbReference>
<evidence type="ECO:0000256" key="7">
    <source>
        <dbReference type="SAM" id="Phobius"/>
    </source>
</evidence>
<dbReference type="InterPro" id="IPR007329">
    <property type="entry name" value="FMN-bd"/>
</dbReference>
<evidence type="ECO:0000313" key="10">
    <source>
        <dbReference type="Proteomes" id="UP000461585"/>
    </source>
</evidence>
<comment type="similarity">
    <text evidence="6">Belongs to the RnfG family.</text>
</comment>
<evidence type="ECO:0000256" key="5">
    <source>
        <dbReference type="ARBA" id="ARBA00022982"/>
    </source>
</evidence>
<comment type="subunit">
    <text evidence="6">The complex is composed of six subunits: RnfA, RnfB, RnfC, RnfD, RnfE and RnfG.</text>
</comment>
<dbReference type="GO" id="GO:0009055">
    <property type="term" value="F:electron transfer activity"/>
    <property type="evidence" value="ECO:0007669"/>
    <property type="project" value="InterPro"/>
</dbReference>
<sequence>MENQKDNILKNALILFTITIIAAVILGFVYNITLEPIAAQQLKTRDNALGNVLPDTSFDTLEVQNQETYSQLVELFEGKDAAGNVVGYAFKMATKEGYGDLIELIVGIRMDGTIAGIDVIRQAETPGLGAKVDEPSFKDQFAGKVATALTVVKGAAGAEEEISSISGATITSRAATNAVNQAVEYFNTEIAKEGN</sequence>
<dbReference type="HAMAP" id="MF_00479">
    <property type="entry name" value="RsxG_RnfG"/>
    <property type="match status" value="1"/>
</dbReference>
<dbReference type="PANTHER" id="PTHR36118:SF1">
    <property type="entry name" value="ION-TRANSLOCATING OXIDOREDUCTASE COMPLEX SUBUNIT G"/>
    <property type="match status" value="1"/>
</dbReference>
<keyword evidence="6" id="KW-1003">Cell membrane</keyword>
<evidence type="ECO:0000256" key="1">
    <source>
        <dbReference type="ARBA" id="ARBA00022448"/>
    </source>
</evidence>
<evidence type="ECO:0000313" key="9">
    <source>
        <dbReference type="EMBL" id="NDL67956.1"/>
    </source>
</evidence>
<reference evidence="9 10" key="1">
    <citation type="submission" date="2020-01" db="EMBL/GenBank/DDBJ databases">
        <title>Anaeroalcalibacter tamaniensis gen. nov., sp. nov., moderately halophilic strictly anaerobic fermenter bacterium from mud volcano of Taman peninsula.</title>
        <authorList>
            <person name="Frolova A."/>
            <person name="Merkel A.Y."/>
            <person name="Slobodkin A.I."/>
        </authorList>
    </citation>
    <scope>NUCLEOTIDE SEQUENCE [LARGE SCALE GENOMIC DNA]</scope>
    <source>
        <strain evidence="9 10">F-3ap</strain>
    </source>
</reference>
<dbReference type="SMART" id="SM00900">
    <property type="entry name" value="FMN_bind"/>
    <property type="match status" value="1"/>
</dbReference>
<evidence type="ECO:0000259" key="8">
    <source>
        <dbReference type="SMART" id="SM00900"/>
    </source>
</evidence>
<dbReference type="GO" id="GO:0005886">
    <property type="term" value="C:plasma membrane"/>
    <property type="evidence" value="ECO:0007669"/>
    <property type="project" value="UniProtKB-SubCell"/>
</dbReference>
<keyword evidence="1 6" id="KW-0813">Transport</keyword>
<keyword evidence="6" id="KW-1278">Translocase</keyword>
<feature type="modified residue" description="FMN phosphoryl threonine" evidence="6">
    <location>
        <position position="169"/>
    </location>
</feature>
<dbReference type="InterPro" id="IPR010209">
    <property type="entry name" value="Ion_transpt_RnfG/RsxG"/>
</dbReference>
<evidence type="ECO:0000256" key="2">
    <source>
        <dbReference type="ARBA" id="ARBA00022553"/>
    </source>
</evidence>
<accession>A0A7X5HWM4</accession>